<dbReference type="PaxDb" id="4113-PGSC0003DMT400080388"/>
<sequence length="174" mass="19416">MESKEDGGFHIHPDLEKPTNHSQLPSTSMKNSVLMTIPVLPAELITEILSRVPVKSLLKFRYKDGNIISIDLADEKWGKVEQPNYGIGHFSLSLGVFGSDFSIFCDNMVSHVDVWVMKVYGIKESWTKMLSIEYPDDPFVDYDCVTPQTRGAQLAPNAKTQARADPVEPFAISA</sequence>
<dbReference type="eggNOG" id="ENOG502SXA0">
    <property type="taxonomic scope" value="Eukaryota"/>
</dbReference>
<name>M1D3G1_SOLTU</name>
<reference evidence="3" key="1">
    <citation type="journal article" date="2011" name="Nature">
        <title>Genome sequence and analysis of the tuber crop potato.</title>
        <authorList>
            <consortium name="The Potato Genome Sequencing Consortium"/>
        </authorList>
    </citation>
    <scope>NUCLEOTIDE SEQUENCE [LARGE SCALE GENOMIC DNA]</scope>
    <source>
        <strain evidence="3">cv. DM1-3 516 R44</strain>
    </source>
</reference>
<organism evidence="2 3">
    <name type="scientific">Solanum tuberosum</name>
    <name type="common">Potato</name>
    <dbReference type="NCBI Taxonomy" id="4113"/>
    <lineage>
        <taxon>Eukaryota</taxon>
        <taxon>Viridiplantae</taxon>
        <taxon>Streptophyta</taxon>
        <taxon>Embryophyta</taxon>
        <taxon>Tracheophyta</taxon>
        <taxon>Spermatophyta</taxon>
        <taxon>Magnoliopsida</taxon>
        <taxon>eudicotyledons</taxon>
        <taxon>Gunneridae</taxon>
        <taxon>Pentapetalae</taxon>
        <taxon>asterids</taxon>
        <taxon>lamiids</taxon>
        <taxon>Solanales</taxon>
        <taxon>Solanaceae</taxon>
        <taxon>Solanoideae</taxon>
        <taxon>Solaneae</taxon>
        <taxon>Solanum</taxon>
    </lineage>
</organism>
<protein>
    <submittedName>
        <fullName evidence="2">F-box domain containing protein</fullName>
    </submittedName>
</protein>
<evidence type="ECO:0000313" key="3">
    <source>
        <dbReference type="Proteomes" id="UP000011115"/>
    </source>
</evidence>
<evidence type="ECO:0000256" key="1">
    <source>
        <dbReference type="SAM" id="MobiDB-lite"/>
    </source>
</evidence>
<accession>M1D3G1</accession>
<keyword evidence="3" id="KW-1185">Reference proteome</keyword>
<dbReference type="Gramene" id="PGSC0003DMT400080388">
    <property type="protein sequence ID" value="PGSC0003DMT400080388"/>
    <property type="gene ID" value="PGSC0003DMG400031303"/>
</dbReference>
<proteinExistence type="predicted"/>
<feature type="compositionally biased region" description="Basic and acidic residues" evidence="1">
    <location>
        <begin position="1"/>
        <end position="19"/>
    </location>
</feature>
<dbReference type="HOGENOM" id="CLU_1542766_0_0_1"/>
<dbReference type="InParanoid" id="M1D3G1"/>
<feature type="region of interest" description="Disordered" evidence="1">
    <location>
        <begin position="1"/>
        <end position="25"/>
    </location>
</feature>
<dbReference type="EnsemblPlants" id="PGSC0003DMT400080388">
    <property type="protein sequence ID" value="PGSC0003DMT400080388"/>
    <property type="gene ID" value="PGSC0003DMG400031303"/>
</dbReference>
<dbReference type="OMA" id="LMFIPHE"/>
<reference evidence="2" key="2">
    <citation type="submission" date="2015-06" db="UniProtKB">
        <authorList>
            <consortium name="EnsemblPlants"/>
        </authorList>
    </citation>
    <scope>IDENTIFICATION</scope>
    <source>
        <strain evidence="2">DM1-3 516 R44</strain>
    </source>
</reference>
<dbReference type="AlphaFoldDB" id="M1D3G1"/>
<dbReference type="Proteomes" id="UP000011115">
    <property type="component" value="Unassembled WGS sequence"/>
</dbReference>
<evidence type="ECO:0000313" key="2">
    <source>
        <dbReference type="EnsemblPlants" id="PGSC0003DMT400080388"/>
    </source>
</evidence>